<dbReference type="HOGENOM" id="CLU_013661_0_0_1"/>
<feature type="transmembrane region" description="Helical" evidence="6">
    <location>
        <begin position="327"/>
        <end position="351"/>
    </location>
</feature>
<dbReference type="PIRSF" id="PIRSF006060">
    <property type="entry name" value="AA_transporter"/>
    <property type="match status" value="1"/>
</dbReference>
<evidence type="ECO:0008006" key="9">
    <source>
        <dbReference type="Google" id="ProtNLM"/>
    </source>
</evidence>
<name>A0A067MR64_BOTB1</name>
<dbReference type="OrthoDB" id="5982228at2759"/>
<dbReference type="InParanoid" id="A0A067MR64"/>
<evidence type="ECO:0000256" key="2">
    <source>
        <dbReference type="ARBA" id="ARBA00022692"/>
    </source>
</evidence>
<dbReference type="Pfam" id="PF13520">
    <property type="entry name" value="AA_permease_2"/>
    <property type="match status" value="1"/>
</dbReference>
<keyword evidence="8" id="KW-1185">Reference proteome</keyword>
<dbReference type="PANTHER" id="PTHR11785:SF353">
    <property type="entry name" value="METHIONINE TRANSPORTER (EUROFUNG)"/>
    <property type="match status" value="1"/>
</dbReference>
<keyword evidence="2 6" id="KW-0812">Transmembrane</keyword>
<evidence type="ECO:0000256" key="5">
    <source>
        <dbReference type="SAM" id="MobiDB-lite"/>
    </source>
</evidence>
<dbReference type="GO" id="GO:0016020">
    <property type="term" value="C:membrane"/>
    <property type="evidence" value="ECO:0007669"/>
    <property type="project" value="UniProtKB-SubCell"/>
</dbReference>
<evidence type="ECO:0000256" key="6">
    <source>
        <dbReference type="SAM" id="Phobius"/>
    </source>
</evidence>
<evidence type="ECO:0000313" key="7">
    <source>
        <dbReference type="EMBL" id="KDQ17200.1"/>
    </source>
</evidence>
<dbReference type="InterPro" id="IPR050598">
    <property type="entry name" value="AminoAcid_Transporter"/>
</dbReference>
<dbReference type="FunFam" id="1.20.1740.10:FF:000025">
    <property type="entry name" value="High-affinity methionine permease"/>
    <property type="match status" value="1"/>
</dbReference>
<feature type="transmembrane region" description="Helical" evidence="6">
    <location>
        <begin position="445"/>
        <end position="462"/>
    </location>
</feature>
<feature type="transmembrane region" description="Helical" evidence="6">
    <location>
        <begin position="78"/>
        <end position="99"/>
    </location>
</feature>
<evidence type="ECO:0000313" key="8">
    <source>
        <dbReference type="Proteomes" id="UP000027195"/>
    </source>
</evidence>
<evidence type="ECO:0000256" key="1">
    <source>
        <dbReference type="ARBA" id="ARBA00004141"/>
    </source>
</evidence>
<protein>
    <recommendedName>
        <fullName evidence="9">Amino acid permease/ SLC12A domain-containing protein</fullName>
    </recommendedName>
</protein>
<organism evidence="7 8">
    <name type="scientific">Botryobasidium botryosum (strain FD-172 SS1)</name>
    <dbReference type="NCBI Taxonomy" id="930990"/>
    <lineage>
        <taxon>Eukaryota</taxon>
        <taxon>Fungi</taxon>
        <taxon>Dikarya</taxon>
        <taxon>Basidiomycota</taxon>
        <taxon>Agaricomycotina</taxon>
        <taxon>Agaricomycetes</taxon>
        <taxon>Cantharellales</taxon>
        <taxon>Botryobasidiaceae</taxon>
        <taxon>Botryobasidium</taxon>
    </lineage>
</organism>
<proteinExistence type="predicted"/>
<gene>
    <name evidence="7" type="ORF">BOTBODRAFT_155984</name>
</gene>
<dbReference type="EMBL" id="KL198024">
    <property type="protein sequence ID" value="KDQ17200.1"/>
    <property type="molecule type" value="Genomic_DNA"/>
</dbReference>
<feature type="transmembrane region" description="Helical" evidence="6">
    <location>
        <begin position="46"/>
        <end position="66"/>
    </location>
</feature>
<dbReference type="Proteomes" id="UP000027195">
    <property type="component" value="Unassembled WGS sequence"/>
</dbReference>
<evidence type="ECO:0000256" key="3">
    <source>
        <dbReference type="ARBA" id="ARBA00022989"/>
    </source>
</evidence>
<comment type="subcellular location">
    <subcellularLocation>
        <location evidence="1">Membrane</location>
        <topology evidence="1">Multi-pass membrane protein</topology>
    </subcellularLocation>
</comment>
<reference evidence="8" key="1">
    <citation type="journal article" date="2014" name="Proc. Natl. Acad. Sci. U.S.A.">
        <title>Extensive sampling of basidiomycete genomes demonstrates inadequacy of the white-rot/brown-rot paradigm for wood decay fungi.</title>
        <authorList>
            <person name="Riley R."/>
            <person name="Salamov A.A."/>
            <person name="Brown D.W."/>
            <person name="Nagy L.G."/>
            <person name="Floudas D."/>
            <person name="Held B.W."/>
            <person name="Levasseur A."/>
            <person name="Lombard V."/>
            <person name="Morin E."/>
            <person name="Otillar R."/>
            <person name="Lindquist E.A."/>
            <person name="Sun H."/>
            <person name="LaButti K.M."/>
            <person name="Schmutz J."/>
            <person name="Jabbour D."/>
            <person name="Luo H."/>
            <person name="Baker S.E."/>
            <person name="Pisabarro A.G."/>
            <person name="Walton J.D."/>
            <person name="Blanchette R.A."/>
            <person name="Henrissat B."/>
            <person name="Martin F."/>
            <person name="Cullen D."/>
            <person name="Hibbett D.S."/>
            <person name="Grigoriev I.V."/>
        </authorList>
    </citation>
    <scope>NUCLEOTIDE SEQUENCE [LARGE SCALE GENOMIC DNA]</scope>
    <source>
        <strain evidence="8">FD-172 SS1</strain>
    </source>
</reference>
<dbReference type="PANTHER" id="PTHR11785">
    <property type="entry name" value="AMINO ACID TRANSPORTER"/>
    <property type="match status" value="1"/>
</dbReference>
<feature type="compositionally biased region" description="Basic and acidic residues" evidence="5">
    <location>
        <begin position="542"/>
        <end position="555"/>
    </location>
</feature>
<accession>A0A067MR64</accession>
<dbReference type="Gene3D" id="1.20.1740.10">
    <property type="entry name" value="Amino acid/polyamine transporter I"/>
    <property type="match status" value="1"/>
</dbReference>
<feature type="transmembrane region" description="Helical" evidence="6">
    <location>
        <begin position="474"/>
        <end position="496"/>
    </location>
</feature>
<feature type="transmembrane region" description="Helical" evidence="6">
    <location>
        <begin position="166"/>
        <end position="185"/>
    </location>
</feature>
<dbReference type="InterPro" id="IPR002293">
    <property type="entry name" value="AA/rel_permease1"/>
</dbReference>
<feature type="transmembrane region" description="Helical" evidence="6">
    <location>
        <begin position="405"/>
        <end position="424"/>
    </location>
</feature>
<feature type="transmembrane region" description="Helical" evidence="6">
    <location>
        <begin position="275"/>
        <end position="297"/>
    </location>
</feature>
<feature type="transmembrane region" description="Helical" evidence="6">
    <location>
        <begin position="191"/>
        <end position="214"/>
    </location>
</feature>
<dbReference type="GO" id="GO:0015179">
    <property type="term" value="F:L-amino acid transmembrane transporter activity"/>
    <property type="evidence" value="ECO:0007669"/>
    <property type="project" value="TreeGrafter"/>
</dbReference>
<feature type="region of interest" description="Disordered" evidence="5">
    <location>
        <begin position="534"/>
        <end position="565"/>
    </location>
</feature>
<feature type="transmembrane region" description="Helical" evidence="6">
    <location>
        <begin position="126"/>
        <end position="154"/>
    </location>
</feature>
<keyword evidence="4 6" id="KW-0472">Membrane</keyword>
<dbReference type="AlphaFoldDB" id="A0A067MR64"/>
<dbReference type="STRING" id="930990.A0A067MR64"/>
<feature type="transmembrane region" description="Helical" evidence="6">
    <location>
        <begin position="372"/>
        <end position="393"/>
    </location>
</feature>
<keyword evidence="3 6" id="KW-1133">Transmembrane helix</keyword>
<sequence length="565" mass="61306">MSAVEHKHNPELSVEEGTRDVDIADIDILNKGGAPIETISPLGYEVGVISGFFLNISQMIGTGVFSTPGSILNSVGSVGFSLIAWVIGTLIAFSGLSLYTELASMFPNRSGAEVVYLEQAYLKPRFLFPTTFAVITVLLSFSATNAIVFAQYVLSAAGQEQTRWNVRGIACGVITFAILTSGLSTKWSLRFVNVVSCVKVITLLFVVVTGWVVLAGGTRITDPHANFRDGFAGTTSNGNGIATALVKVNFAFTGWSNANNVMGEMRDPVKVVKRAGYGALTLVSFLYFFANIAYFAAVPKADIAKSGQLVAALFFRNVFGDRAAVKVLPSLIAISALGNIYAVIIGQARMLREVGRQGVLPFPKLWASSKPFGTPFFPMIVKWVLSIIVTIAPPPGDAFNFLVDLSSYPSLVFAFATTVGVFILRRRRKRQGEPPAPFKAWDILLVFYALVSIFLLIMPWYPPAGGRYGGDVSFWYATYCVVGIGILVVCGLYYWLWIILLPKWRGYVIEEQAVELSDGAWTKVLVRRYHGEASNTDVGASDEGRESPQGEKQKGDSGVVVEAKP</sequence>
<evidence type="ECO:0000256" key="4">
    <source>
        <dbReference type="ARBA" id="ARBA00023136"/>
    </source>
</evidence>